<gene>
    <name evidence="1" type="ORF">orf00216</name>
</gene>
<sequence length="181" mass="20419">MIVPSEIIEDDIVKLLVNEDDVEDEMYAVVGMNTGLVLGVRYLNPTELIYKSACVYQLEDGDMNPAPYESVMEHYPSGTTFEDLEMKSLGDKMYAFYSEIDIEDSDSEIYDEDESDSEMDDFIVPDDEIDGQVIPPSNYKSIDKEWNEWKPSTPGARSFKETVDAIEALAKIHADNLSFGA</sequence>
<protein>
    <submittedName>
        <fullName evidence="1">Uncharacterized protein</fullName>
    </submittedName>
</protein>
<dbReference type="EMBL" id="MN688676">
    <property type="protein sequence ID" value="QIZ31203.1"/>
    <property type="molecule type" value="Genomic_DNA"/>
</dbReference>
<accession>A0A6H1QUY6</accession>
<evidence type="ECO:0000313" key="1">
    <source>
        <dbReference type="EMBL" id="QIZ31203.1"/>
    </source>
</evidence>
<name>A0A6H1QUY6_9PHYC</name>
<organism evidence="1">
    <name type="scientific">Ostreococcus mediterraneus virus 2</name>
    <dbReference type="NCBI Taxonomy" id="2726183"/>
    <lineage>
        <taxon>Viruses</taxon>
        <taxon>Varidnaviria</taxon>
        <taxon>Bamfordvirae</taxon>
        <taxon>Nucleocytoviricota</taxon>
        <taxon>Megaviricetes</taxon>
        <taxon>Algavirales</taxon>
        <taxon>Phycodnaviridae</taxon>
        <taxon>Prasinovirus</taxon>
    </lineage>
</organism>
<proteinExistence type="predicted"/>
<reference evidence="1" key="1">
    <citation type="journal article" date="2020" name="Sci. Adv.">
        <title>Virus-host coexistence in phytoplankton through the genomic lens.</title>
        <authorList>
            <person name="Yau S."/>
            <person name="Krasovec M."/>
            <person name="Benites L.F."/>
            <person name="Rombauts S."/>
            <person name="Groussin M."/>
            <person name="Vancaester E."/>
            <person name="Aury J.M."/>
            <person name="Derelle E."/>
            <person name="Desdevises Y."/>
            <person name="Escande M.L."/>
            <person name="Grimsley N."/>
            <person name="Guy J."/>
            <person name="Moreau H."/>
            <person name="Sanchez-Brosseau S."/>
            <person name="van de Peer Y."/>
            <person name="Vandepoele K."/>
            <person name="Gourbiere S."/>
            <person name="Piganeau G."/>
        </authorList>
    </citation>
    <scope>NUCLEOTIDE SEQUENCE</scope>
    <source>
        <strain evidence="1">OmV2</strain>
    </source>
</reference>